<dbReference type="Gene3D" id="3.40.630.30">
    <property type="match status" value="1"/>
</dbReference>
<proteinExistence type="predicted"/>
<reference evidence="2 3" key="1">
    <citation type="submission" date="2015-09" db="EMBL/GenBank/DDBJ databases">
        <title>Draft genome sequence of Kouleothrix aurantiaca JCM 19913.</title>
        <authorList>
            <person name="Hemp J."/>
        </authorList>
    </citation>
    <scope>NUCLEOTIDE SEQUENCE [LARGE SCALE GENOMIC DNA]</scope>
    <source>
        <strain evidence="2 3">COM-B</strain>
    </source>
</reference>
<organism evidence="2 3">
    <name type="scientific">Kouleothrix aurantiaca</name>
    <dbReference type="NCBI Taxonomy" id="186479"/>
    <lineage>
        <taxon>Bacteria</taxon>
        <taxon>Bacillati</taxon>
        <taxon>Chloroflexota</taxon>
        <taxon>Chloroflexia</taxon>
        <taxon>Chloroflexales</taxon>
        <taxon>Roseiflexineae</taxon>
        <taxon>Roseiflexaceae</taxon>
        <taxon>Kouleothrix</taxon>
    </lineage>
</organism>
<evidence type="ECO:0000313" key="3">
    <source>
        <dbReference type="Proteomes" id="UP000050509"/>
    </source>
</evidence>
<dbReference type="CDD" id="cd04301">
    <property type="entry name" value="NAT_SF"/>
    <property type="match status" value="1"/>
</dbReference>
<gene>
    <name evidence="2" type="ORF">SE17_40390</name>
</gene>
<dbReference type="Pfam" id="PF00583">
    <property type="entry name" value="Acetyltransf_1"/>
    <property type="match status" value="1"/>
</dbReference>
<keyword evidence="3" id="KW-1185">Reference proteome</keyword>
<dbReference type="PROSITE" id="PS51186">
    <property type="entry name" value="GNAT"/>
    <property type="match status" value="1"/>
</dbReference>
<dbReference type="Proteomes" id="UP000050509">
    <property type="component" value="Unassembled WGS sequence"/>
</dbReference>
<comment type="caution">
    <text evidence="2">The sequence shown here is derived from an EMBL/GenBank/DDBJ whole genome shotgun (WGS) entry which is preliminary data.</text>
</comment>
<dbReference type="EMBL" id="LJCR01003029">
    <property type="protein sequence ID" value="KPV48006.1"/>
    <property type="molecule type" value="Genomic_DNA"/>
</dbReference>
<dbReference type="AlphaFoldDB" id="A0A0P9D5L5"/>
<feature type="non-terminal residue" evidence="2">
    <location>
        <position position="1"/>
    </location>
</feature>
<dbReference type="GO" id="GO:0016747">
    <property type="term" value="F:acyltransferase activity, transferring groups other than amino-acyl groups"/>
    <property type="evidence" value="ECO:0007669"/>
    <property type="project" value="InterPro"/>
</dbReference>
<evidence type="ECO:0000259" key="1">
    <source>
        <dbReference type="PROSITE" id="PS51186"/>
    </source>
</evidence>
<dbReference type="InterPro" id="IPR016181">
    <property type="entry name" value="Acyl_CoA_acyltransferase"/>
</dbReference>
<sequence length="248" mass="27432">LPATGQLVGMAMIDWSQRQVEGSVRPCALLNTLKVHPDYRRRGIARRLAEWRIAATRGRFGDDAVLLADIQKGNVASERAAQHWSSQFVGQPHTVLMGMRRSPPRLPRGISVRPARPEERGAIAEQQNRFYQNYNLYAPQTADSFAAWLDHTPLHAPIHHLVVAVDAAGTLLAGAGISERARLLALHVGRLPAAMKLVVRAMGLLPPSGVVDEVLVDQLWFAPGHLAAAQALWAWLRWDLRERGSVLR</sequence>
<dbReference type="InterPro" id="IPR000182">
    <property type="entry name" value="GNAT_dom"/>
</dbReference>
<accession>A0A0P9D5L5</accession>
<feature type="domain" description="N-acetyltransferase" evidence="1">
    <location>
        <begin position="1"/>
        <end position="119"/>
    </location>
</feature>
<protein>
    <recommendedName>
        <fullName evidence="1">N-acetyltransferase domain-containing protein</fullName>
    </recommendedName>
</protein>
<feature type="non-terminal residue" evidence="2">
    <location>
        <position position="248"/>
    </location>
</feature>
<name>A0A0P9D5L5_9CHLR</name>
<evidence type="ECO:0000313" key="2">
    <source>
        <dbReference type="EMBL" id="KPV48006.1"/>
    </source>
</evidence>
<dbReference type="SUPFAM" id="SSF55729">
    <property type="entry name" value="Acyl-CoA N-acyltransferases (Nat)"/>
    <property type="match status" value="1"/>
</dbReference>